<evidence type="ECO:0000313" key="4">
    <source>
        <dbReference type="Proteomes" id="UP000318571"/>
    </source>
</evidence>
<feature type="compositionally biased region" description="Acidic residues" evidence="1">
    <location>
        <begin position="219"/>
        <end position="241"/>
    </location>
</feature>
<dbReference type="InterPro" id="IPR029205">
    <property type="entry name" value="Clathrin-bd"/>
</dbReference>
<sequence>MSASPPPMMEDDDLDEDLSYEDDLDLSDVPDFVPGDIDQDDDDDGDDGEEEEEDVNGDFDVTGMSSKLHTIPKAAIHLAPKDVRIPPTEPKVRPDVDEVEMTNGDDPSELPDSLNPKTVERPEFSDSAPNSEFGTKSESPSLPENAASLNLSDQDDLNSRDEAGLTLNSIESESKPVTDSVDDGFASFGDFASAFPTESSVGGSQPIENPPADSQAEPPVDEVPDDPSFEADDDDDDEFGEFTDFSEPPTIPNESCLSEEPSLDSMQCILSSLQPMISQVISRLFESSDEDESVIEAVEPLNFSKDHVDDEIWEQICDIQSTPALTLSWTKSKSHSGWLQSVRIDPNNMVFETRHRLRGSSPSVPAFATGMGLLEPIRVSNPDNQTLKAVTTPDSLEPSNSEHQTRAVSQNQEDLLNFGIEA</sequence>
<dbReference type="EMBL" id="VCGU01000008">
    <property type="protein sequence ID" value="TRY71783.1"/>
    <property type="molecule type" value="Genomic_DNA"/>
</dbReference>
<feature type="domain" description="Aftiphilin clathrin-binding box" evidence="2">
    <location>
        <begin position="311"/>
        <end position="378"/>
    </location>
</feature>
<keyword evidence="4" id="KW-1185">Reference proteome</keyword>
<evidence type="ECO:0000259" key="2">
    <source>
        <dbReference type="Pfam" id="PF15045"/>
    </source>
</evidence>
<feature type="compositionally biased region" description="Low complexity" evidence="1">
    <location>
        <begin position="183"/>
        <end position="195"/>
    </location>
</feature>
<feature type="compositionally biased region" description="Acidic residues" evidence="1">
    <location>
        <begin position="9"/>
        <end position="28"/>
    </location>
</feature>
<comment type="caution">
    <text evidence="3">The sequence shown here is derived from an EMBL/GenBank/DDBJ whole genome shotgun (WGS) entry which is preliminary data.</text>
</comment>
<dbReference type="STRING" id="6832.A0A553P272"/>
<proteinExistence type="predicted"/>
<evidence type="ECO:0000256" key="1">
    <source>
        <dbReference type="SAM" id="MobiDB-lite"/>
    </source>
</evidence>
<feature type="compositionally biased region" description="Polar residues" evidence="1">
    <location>
        <begin position="127"/>
        <end position="152"/>
    </location>
</feature>
<reference evidence="3 4" key="1">
    <citation type="journal article" date="2018" name="Nat. Ecol. Evol.">
        <title>Genomic signatures of mitonuclear coevolution across populations of Tigriopus californicus.</title>
        <authorList>
            <person name="Barreto F.S."/>
            <person name="Watson E.T."/>
            <person name="Lima T.G."/>
            <person name="Willett C.S."/>
            <person name="Edmands S."/>
            <person name="Li W."/>
            <person name="Burton R.S."/>
        </authorList>
    </citation>
    <scope>NUCLEOTIDE SEQUENCE [LARGE SCALE GENOMIC DNA]</scope>
    <source>
        <strain evidence="3 4">San Diego</strain>
    </source>
</reference>
<dbReference type="Proteomes" id="UP000318571">
    <property type="component" value="Chromosome 7"/>
</dbReference>
<feature type="compositionally biased region" description="Polar residues" evidence="1">
    <location>
        <begin position="196"/>
        <end position="207"/>
    </location>
</feature>
<organism evidence="3 4">
    <name type="scientific">Tigriopus californicus</name>
    <name type="common">Marine copepod</name>
    <dbReference type="NCBI Taxonomy" id="6832"/>
    <lineage>
        <taxon>Eukaryota</taxon>
        <taxon>Metazoa</taxon>
        <taxon>Ecdysozoa</taxon>
        <taxon>Arthropoda</taxon>
        <taxon>Crustacea</taxon>
        <taxon>Multicrustacea</taxon>
        <taxon>Hexanauplia</taxon>
        <taxon>Copepoda</taxon>
        <taxon>Harpacticoida</taxon>
        <taxon>Harpacticidae</taxon>
        <taxon>Tigriopus</taxon>
    </lineage>
</organism>
<feature type="region of interest" description="Disordered" evidence="1">
    <location>
        <begin position="390"/>
        <end position="413"/>
    </location>
</feature>
<name>A0A553P272_TIGCA</name>
<feature type="compositionally biased region" description="Acidic residues" evidence="1">
    <location>
        <begin position="37"/>
        <end position="57"/>
    </location>
</feature>
<dbReference type="Pfam" id="PF15045">
    <property type="entry name" value="Clathrin_bdg"/>
    <property type="match status" value="1"/>
</dbReference>
<feature type="region of interest" description="Disordered" evidence="1">
    <location>
        <begin position="1"/>
        <end position="260"/>
    </location>
</feature>
<feature type="compositionally biased region" description="Basic and acidic residues" evidence="1">
    <location>
        <begin position="79"/>
        <end position="96"/>
    </location>
</feature>
<accession>A0A553P272</accession>
<gene>
    <name evidence="3" type="ORF">TCAL_09556</name>
</gene>
<protein>
    <recommendedName>
        <fullName evidence="2">Aftiphilin clathrin-binding box domain-containing protein</fullName>
    </recommendedName>
</protein>
<feature type="compositionally biased region" description="Polar residues" evidence="1">
    <location>
        <begin position="166"/>
        <end position="177"/>
    </location>
</feature>
<dbReference type="AlphaFoldDB" id="A0A553P272"/>
<evidence type="ECO:0000313" key="3">
    <source>
        <dbReference type="EMBL" id="TRY71783.1"/>
    </source>
</evidence>